<sequence>IYSIVIFKSPRFLHLSSKRRLLILNSQLLKWKENIQVKYSSSYINLQFEYQMV</sequence>
<reference evidence="1" key="1">
    <citation type="submission" date="2020-03" db="EMBL/GenBank/DDBJ databases">
        <title>Castanea mollissima Vanexum genome sequencing.</title>
        <authorList>
            <person name="Staton M."/>
        </authorList>
    </citation>
    <scope>NUCLEOTIDE SEQUENCE</scope>
    <source>
        <tissue evidence="1">Leaf</tissue>
    </source>
</reference>
<name>A0A8J4QI30_9ROSI</name>
<evidence type="ECO:0000313" key="1">
    <source>
        <dbReference type="EMBL" id="KAF3946276.1"/>
    </source>
</evidence>
<dbReference type="AlphaFoldDB" id="A0A8J4QI30"/>
<accession>A0A8J4QI30</accession>
<organism evidence="1 2">
    <name type="scientific">Castanea mollissima</name>
    <name type="common">Chinese chestnut</name>
    <dbReference type="NCBI Taxonomy" id="60419"/>
    <lineage>
        <taxon>Eukaryota</taxon>
        <taxon>Viridiplantae</taxon>
        <taxon>Streptophyta</taxon>
        <taxon>Embryophyta</taxon>
        <taxon>Tracheophyta</taxon>
        <taxon>Spermatophyta</taxon>
        <taxon>Magnoliopsida</taxon>
        <taxon>eudicotyledons</taxon>
        <taxon>Gunneridae</taxon>
        <taxon>Pentapetalae</taxon>
        <taxon>rosids</taxon>
        <taxon>fabids</taxon>
        <taxon>Fagales</taxon>
        <taxon>Fagaceae</taxon>
        <taxon>Castanea</taxon>
    </lineage>
</organism>
<proteinExistence type="predicted"/>
<dbReference type="Proteomes" id="UP000737018">
    <property type="component" value="Unassembled WGS sequence"/>
</dbReference>
<protein>
    <submittedName>
        <fullName evidence="1">Uncharacterized protein</fullName>
    </submittedName>
</protein>
<feature type="non-terminal residue" evidence="1">
    <location>
        <position position="1"/>
    </location>
</feature>
<comment type="caution">
    <text evidence="1">The sequence shown here is derived from an EMBL/GenBank/DDBJ whole genome shotgun (WGS) entry which is preliminary data.</text>
</comment>
<dbReference type="EMBL" id="JRKL02009581">
    <property type="protein sequence ID" value="KAF3946276.1"/>
    <property type="molecule type" value="Genomic_DNA"/>
</dbReference>
<keyword evidence="2" id="KW-1185">Reference proteome</keyword>
<evidence type="ECO:0000313" key="2">
    <source>
        <dbReference type="Proteomes" id="UP000737018"/>
    </source>
</evidence>
<gene>
    <name evidence="1" type="ORF">CMV_027442</name>
</gene>